<dbReference type="Gene3D" id="3.30.1370.160">
    <property type="match status" value="1"/>
</dbReference>
<evidence type="ECO:0000259" key="3">
    <source>
        <dbReference type="SMART" id="SM00363"/>
    </source>
</evidence>
<feature type="coiled-coil region" evidence="2">
    <location>
        <begin position="152"/>
        <end position="179"/>
    </location>
</feature>
<dbReference type="Pfam" id="PF17774">
    <property type="entry name" value="YlmH_RBD"/>
    <property type="match status" value="1"/>
</dbReference>
<dbReference type="InterPro" id="IPR012677">
    <property type="entry name" value="Nucleotide-bd_a/b_plait_sf"/>
</dbReference>
<dbReference type="Proteomes" id="UP000014923">
    <property type="component" value="Unassembled WGS sequence"/>
</dbReference>
<dbReference type="GO" id="GO:0003723">
    <property type="term" value="F:RNA binding"/>
    <property type="evidence" value="ECO:0007669"/>
    <property type="project" value="UniProtKB-KW"/>
</dbReference>
<dbReference type="Pfam" id="PF01479">
    <property type="entry name" value="S4"/>
    <property type="match status" value="1"/>
</dbReference>
<dbReference type="HOGENOM" id="CLU_075687_1_0_9"/>
<keyword evidence="1" id="KW-0694">RNA-binding</keyword>
<name>R7RNT5_9CLOT</name>
<dbReference type="Gene3D" id="3.30.70.330">
    <property type="match status" value="1"/>
</dbReference>
<dbReference type="PANTHER" id="PTHR13633:SF3">
    <property type="entry name" value="MITOCHONDRIAL TRANSCRIPTION RESCUE FACTOR 1"/>
    <property type="match status" value="1"/>
</dbReference>
<accession>R7RNT5</accession>
<dbReference type="PANTHER" id="PTHR13633">
    <property type="entry name" value="MITOCHONDRIAL TRANSCRIPTION RESCUE FACTOR 1"/>
    <property type="match status" value="1"/>
</dbReference>
<keyword evidence="2" id="KW-0175">Coiled coil</keyword>
<reference evidence="4" key="1">
    <citation type="submission" date="2013-03" db="EMBL/GenBank/DDBJ databases">
        <title>Draft genome sequence of the hydrogen-ethanol-producing anaerobic alkalithermophilic Caloramator celere.</title>
        <authorList>
            <person name="Ciranna A."/>
            <person name="Larjo A."/>
            <person name="Kivisto A."/>
            <person name="Santala V."/>
            <person name="Roos C."/>
            <person name="Karp M."/>
        </authorList>
    </citation>
    <scope>NUCLEOTIDE SEQUENCE [LARGE SCALE GENOMIC DNA]</scope>
    <source>
        <strain evidence="4">DSM 8682</strain>
    </source>
</reference>
<keyword evidence="5" id="KW-1185">Reference proteome</keyword>
<gene>
    <name evidence="4" type="ORF">TCEL_01771</name>
</gene>
<dbReference type="InterPro" id="IPR040591">
    <property type="entry name" value="RqcP2_RBD"/>
</dbReference>
<proteinExistence type="predicted"/>
<dbReference type="EMBL" id="CAVN010000091">
    <property type="protein sequence ID" value="CDF57857.1"/>
    <property type="molecule type" value="Genomic_DNA"/>
</dbReference>
<evidence type="ECO:0000313" key="4">
    <source>
        <dbReference type="EMBL" id="CDF57857.1"/>
    </source>
</evidence>
<dbReference type="OrthoDB" id="9812787at2"/>
<dbReference type="eggNOG" id="COG2302">
    <property type="taxonomic scope" value="Bacteria"/>
</dbReference>
<comment type="caution">
    <text evidence="4">The sequence shown here is derived from an EMBL/GenBank/DDBJ whole genome shotgun (WGS) entry which is preliminary data.</text>
</comment>
<dbReference type="SMART" id="SM00363">
    <property type="entry name" value="S4"/>
    <property type="match status" value="1"/>
</dbReference>
<evidence type="ECO:0000256" key="1">
    <source>
        <dbReference type="PROSITE-ProRule" id="PRU00182"/>
    </source>
</evidence>
<dbReference type="RefSeq" id="WP_018661401.1">
    <property type="nucleotide sequence ID" value="NZ_HF952018.1"/>
</dbReference>
<evidence type="ECO:0000313" key="5">
    <source>
        <dbReference type="Proteomes" id="UP000014923"/>
    </source>
</evidence>
<organism evidence="4 5">
    <name type="scientific">Thermobrachium celere DSM 8682</name>
    <dbReference type="NCBI Taxonomy" id="941824"/>
    <lineage>
        <taxon>Bacteria</taxon>
        <taxon>Bacillati</taxon>
        <taxon>Bacillota</taxon>
        <taxon>Clostridia</taxon>
        <taxon>Eubacteriales</taxon>
        <taxon>Clostridiaceae</taxon>
        <taxon>Thermobrachium</taxon>
    </lineage>
</organism>
<protein>
    <recommendedName>
        <fullName evidence="3">RNA-binding S4 domain-containing protein</fullName>
    </recommendedName>
</protein>
<dbReference type="InterPro" id="IPR036986">
    <property type="entry name" value="S4_RNA-bd_sf"/>
</dbReference>
<dbReference type="InterPro" id="IPR002942">
    <property type="entry name" value="S4_RNA-bd"/>
</dbReference>
<dbReference type="SUPFAM" id="SSF55174">
    <property type="entry name" value="Alpha-L RNA-binding motif"/>
    <property type="match status" value="1"/>
</dbReference>
<feature type="domain" description="RNA-binding S4" evidence="3">
    <location>
        <begin position="179"/>
        <end position="239"/>
    </location>
</feature>
<dbReference type="CDD" id="cd00165">
    <property type="entry name" value="S4"/>
    <property type="match status" value="1"/>
</dbReference>
<dbReference type="AlphaFoldDB" id="R7RNT5"/>
<sequence length="255" mass="29562">MNIEQFINKNIEKRDVYIKLLDVVNRVERTWQEQFTDFLTPDEQYFLNKVAEGREIVIKYFGGKESFERAVALISKVEMDIEFPVDIIKVKGNFKFEKLTHRDYLGTLLSLGIKREKIGDINVFDDGAEIYILRDFSDYVIYNISKIKHTGVKLEKITIDQARERLDTFEEKIVNVSSLRLDAIVSGAYNLSRAEGANLVKQGNVKLNYVLNDDQSFKVNEGDIVSVRGYGRFLFSKVLGYTKSQRLCVLIKKYK</sequence>
<evidence type="ECO:0000256" key="2">
    <source>
        <dbReference type="SAM" id="Coils"/>
    </source>
</evidence>
<dbReference type="Gene3D" id="3.10.290.10">
    <property type="entry name" value="RNA-binding S4 domain"/>
    <property type="match status" value="1"/>
</dbReference>
<dbReference type="PROSITE" id="PS50889">
    <property type="entry name" value="S4"/>
    <property type="match status" value="1"/>
</dbReference>